<feature type="domain" description="Methyltransferase" evidence="2">
    <location>
        <begin position="50"/>
        <end position="140"/>
    </location>
</feature>
<dbReference type="EMBL" id="LBIC01000001">
    <property type="protein sequence ID" value="KKW94089.1"/>
    <property type="molecule type" value="Genomic_DNA"/>
</dbReference>
<dbReference type="Gene3D" id="3.40.50.150">
    <property type="entry name" value="Vaccinia Virus protein VP39"/>
    <property type="match status" value="1"/>
</dbReference>
<evidence type="ECO:0000256" key="1">
    <source>
        <dbReference type="ARBA" id="ARBA00022679"/>
    </source>
</evidence>
<proteinExistence type="predicted"/>
<dbReference type="GO" id="GO:0016740">
    <property type="term" value="F:transferase activity"/>
    <property type="evidence" value="ECO:0007669"/>
    <property type="project" value="UniProtKB-KW"/>
</dbReference>
<keyword evidence="1" id="KW-0808">Transferase</keyword>
<protein>
    <recommendedName>
        <fullName evidence="2">Methyltransferase domain-containing protein</fullName>
    </recommendedName>
</protein>
<dbReference type="InterPro" id="IPR041698">
    <property type="entry name" value="Methyltransf_25"/>
</dbReference>
<evidence type="ECO:0000313" key="3">
    <source>
        <dbReference type="EMBL" id="KKW94089.1"/>
    </source>
</evidence>
<organism evidence="3 4">
    <name type="scientific">Sphingobium chungbukense</name>
    <dbReference type="NCBI Taxonomy" id="56193"/>
    <lineage>
        <taxon>Bacteria</taxon>
        <taxon>Pseudomonadati</taxon>
        <taxon>Pseudomonadota</taxon>
        <taxon>Alphaproteobacteria</taxon>
        <taxon>Sphingomonadales</taxon>
        <taxon>Sphingomonadaceae</taxon>
        <taxon>Sphingobium</taxon>
    </lineage>
</organism>
<evidence type="ECO:0000259" key="2">
    <source>
        <dbReference type="Pfam" id="PF13649"/>
    </source>
</evidence>
<dbReference type="PANTHER" id="PTHR43861">
    <property type="entry name" value="TRANS-ACONITATE 2-METHYLTRANSFERASE-RELATED"/>
    <property type="match status" value="1"/>
</dbReference>
<dbReference type="CDD" id="cd02440">
    <property type="entry name" value="AdoMet_MTases"/>
    <property type="match status" value="1"/>
</dbReference>
<dbReference type="RefSeq" id="WP_046762520.1">
    <property type="nucleotide sequence ID" value="NZ_LBIC01000001.1"/>
</dbReference>
<keyword evidence="4" id="KW-1185">Reference proteome</keyword>
<reference evidence="3 4" key="1">
    <citation type="submission" date="2015-04" db="EMBL/GenBank/DDBJ databases">
        <title>Genome sequence of aromatic hydrocarbons-degrading Sphingobium chungbukense DJ77.</title>
        <authorList>
            <person name="Kim Y.-C."/>
            <person name="Chae J.-C."/>
        </authorList>
    </citation>
    <scope>NUCLEOTIDE SEQUENCE [LARGE SCALE GENOMIC DNA]</scope>
    <source>
        <strain evidence="3 4">DJ77</strain>
    </source>
</reference>
<accession>A0A0M3AZV4</accession>
<dbReference type="PATRIC" id="fig|56193.3.peg.1176"/>
<dbReference type="Pfam" id="PF13649">
    <property type="entry name" value="Methyltransf_25"/>
    <property type="match status" value="1"/>
</dbReference>
<dbReference type="STRING" id="56193.YP76_05665"/>
<evidence type="ECO:0000313" key="4">
    <source>
        <dbReference type="Proteomes" id="UP000033874"/>
    </source>
</evidence>
<comment type="caution">
    <text evidence="3">The sequence shown here is derived from an EMBL/GenBank/DDBJ whole genome shotgun (WGS) entry which is preliminary data.</text>
</comment>
<dbReference type="AlphaFoldDB" id="A0A0M3AZV4"/>
<gene>
    <name evidence="3" type="ORF">YP76_05665</name>
</gene>
<dbReference type="Proteomes" id="UP000033874">
    <property type="component" value="Unassembled WGS sequence"/>
</dbReference>
<sequence>MNSKIDGAKIDRFWEVRSRQSAVEAARFHPEFTPCDLELIEPHLTSGATILDLGCGTCALANAIAARETVHVHAVDKYPGMLDFADKRPNLSTEVADAIDYSRDRQFDIILLFGVINSIPDADDRMQIYGTLRQMLRPGGKLIVKSQFGIAEEVLVDAYSNDLGMDYAAIYPCVDDEEERLKRLFSITRIDPYPAEYNKWPNTHFYAFLCVEH</sequence>
<dbReference type="InterPro" id="IPR029063">
    <property type="entry name" value="SAM-dependent_MTases_sf"/>
</dbReference>
<name>A0A0M3AZV4_9SPHN</name>
<dbReference type="SUPFAM" id="SSF53335">
    <property type="entry name" value="S-adenosyl-L-methionine-dependent methyltransferases"/>
    <property type="match status" value="1"/>
</dbReference>